<evidence type="ECO:0000313" key="2">
    <source>
        <dbReference type="EMBL" id="AIJ46206.1"/>
    </source>
</evidence>
<evidence type="ECO:0000256" key="1">
    <source>
        <dbReference type="SAM" id="Phobius"/>
    </source>
</evidence>
<dbReference type="EMBL" id="CP006704">
    <property type="protein sequence ID" value="AIJ46206.1"/>
    <property type="molecule type" value="Genomic_DNA"/>
</dbReference>
<gene>
    <name evidence="2" type="ORF">O987_10410</name>
</gene>
<dbReference type="Pfam" id="PF12279">
    <property type="entry name" value="DUF3619"/>
    <property type="match status" value="1"/>
</dbReference>
<name>A0A076PNE6_COMTE</name>
<organism evidence="2 3">
    <name type="scientific">Comamonas testosteroni TK102</name>
    <dbReference type="NCBI Taxonomy" id="1392005"/>
    <lineage>
        <taxon>Bacteria</taxon>
        <taxon>Pseudomonadati</taxon>
        <taxon>Pseudomonadota</taxon>
        <taxon>Betaproteobacteria</taxon>
        <taxon>Burkholderiales</taxon>
        <taxon>Comamonadaceae</taxon>
        <taxon>Comamonas</taxon>
    </lineage>
</organism>
<dbReference type="Proteomes" id="UP000028782">
    <property type="component" value="Chromosome"/>
</dbReference>
<keyword evidence="1" id="KW-1133">Transmembrane helix</keyword>
<reference evidence="2 3" key="1">
    <citation type="journal article" date="2014" name="Genome Announc.">
        <title>Complete Genome Sequence of Polychlorinated Biphenyl Degrader Comamonas testosteroni TK102 (NBRC 109938).</title>
        <authorList>
            <person name="Fukuda K."/>
            <person name="Hosoyama A."/>
            <person name="Tsuchikane K."/>
            <person name="Ohji S."/>
            <person name="Yamazoe A."/>
            <person name="Fujita N."/>
            <person name="Shintani M."/>
            <person name="Kimbara K."/>
        </authorList>
    </citation>
    <scope>NUCLEOTIDE SEQUENCE [LARGE SCALE GENOMIC DNA]</scope>
    <source>
        <strain evidence="2">TK102</strain>
    </source>
</reference>
<feature type="transmembrane region" description="Helical" evidence="1">
    <location>
        <begin position="82"/>
        <end position="103"/>
    </location>
</feature>
<dbReference type="HOGENOM" id="CLU_131372_0_0_4"/>
<keyword evidence="1" id="KW-0472">Membrane</keyword>
<dbReference type="RefSeq" id="WP_003056643.1">
    <property type="nucleotide sequence ID" value="NZ_CP006704.1"/>
</dbReference>
<sequence>MKTVPTLRQEQAVDRIARQITARLSEGEALLPYEVTERLRASREQAVSIRRREAAVQRVQTSTAASAQGNTLTLGSPDEGNGWWRTLVSAIPVFALIAGLVIYNSDTEQSMLSEVTEVDTALLTDDLPPAAYSDPGFIQYLKTSAAAPSEH</sequence>
<proteinExistence type="predicted"/>
<keyword evidence="1" id="KW-0812">Transmembrane</keyword>
<dbReference type="InterPro" id="IPR022064">
    <property type="entry name" value="DUF3619"/>
</dbReference>
<evidence type="ECO:0000313" key="3">
    <source>
        <dbReference type="Proteomes" id="UP000028782"/>
    </source>
</evidence>
<dbReference type="KEGG" id="ctes:O987_10410"/>
<accession>A0A076PNE6</accession>
<protein>
    <submittedName>
        <fullName evidence="2">Membrane protein</fullName>
    </submittedName>
</protein>
<dbReference type="AlphaFoldDB" id="A0A076PNE6"/>